<keyword evidence="13" id="KW-0511">Multifunctional enzyme</keyword>
<dbReference type="Pfam" id="PF01256">
    <property type="entry name" value="Carb_kinase"/>
    <property type="match status" value="1"/>
</dbReference>
<evidence type="ECO:0000256" key="13">
    <source>
        <dbReference type="ARBA" id="ARBA00023268"/>
    </source>
</evidence>
<comment type="catalytic activity">
    <reaction evidence="15 17 19">
        <text>(6S)-NADHX + ADP = AMP + phosphate + NADH + H(+)</text>
        <dbReference type="Rhea" id="RHEA:32223"/>
        <dbReference type="ChEBI" id="CHEBI:15378"/>
        <dbReference type="ChEBI" id="CHEBI:43474"/>
        <dbReference type="ChEBI" id="CHEBI:57945"/>
        <dbReference type="ChEBI" id="CHEBI:64074"/>
        <dbReference type="ChEBI" id="CHEBI:456215"/>
        <dbReference type="ChEBI" id="CHEBI:456216"/>
        <dbReference type="EC" id="4.2.1.136"/>
    </reaction>
</comment>
<dbReference type="NCBIfam" id="TIGR00196">
    <property type="entry name" value="yjeF_cterm"/>
    <property type="match status" value="1"/>
</dbReference>
<dbReference type="GO" id="GO:0046496">
    <property type="term" value="P:nicotinamide nucleotide metabolic process"/>
    <property type="evidence" value="ECO:0007669"/>
    <property type="project" value="UniProtKB-UniRule"/>
</dbReference>
<comment type="catalytic activity">
    <reaction evidence="1 18 19">
        <text>(6R)-NADHX = (6S)-NADHX</text>
        <dbReference type="Rhea" id="RHEA:32215"/>
        <dbReference type="ChEBI" id="CHEBI:64074"/>
        <dbReference type="ChEBI" id="CHEBI:64075"/>
        <dbReference type="EC" id="5.1.99.6"/>
    </reaction>
</comment>
<feature type="binding site" evidence="17">
    <location>
        <position position="434"/>
    </location>
    <ligand>
        <name>AMP</name>
        <dbReference type="ChEBI" id="CHEBI:456215"/>
    </ligand>
</feature>
<dbReference type="SUPFAM" id="SSF64153">
    <property type="entry name" value="YjeF N-terminal domain-like"/>
    <property type="match status" value="1"/>
</dbReference>
<evidence type="ECO:0000256" key="17">
    <source>
        <dbReference type="HAMAP-Rule" id="MF_01965"/>
    </source>
</evidence>
<reference evidence="22 23" key="1">
    <citation type="submission" date="2020-09" db="EMBL/GenBank/DDBJ databases">
        <title>Pseudoxanthomonas sp. CAU 1598 isolated from sand of Yaerae Beach.</title>
        <authorList>
            <person name="Kim W."/>
        </authorList>
    </citation>
    <scope>NUCLEOTIDE SEQUENCE [LARGE SCALE GENOMIC DNA]</scope>
    <source>
        <strain evidence="22 23">CAU 1598</strain>
    </source>
</reference>
<evidence type="ECO:0000256" key="3">
    <source>
        <dbReference type="ARBA" id="ARBA00006001"/>
    </source>
</evidence>
<dbReference type="EC" id="4.2.1.136" evidence="19"/>
<keyword evidence="11 18" id="KW-0413">Isomerase</keyword>
<dbReference type="InterPro" id="IPR030677">
    <property type="entry name" value="Nnr"/>
</dbReference>
<dbReference type="InterPro" id="IPR017953">
    <property type="entry name" value="Carbohydrate_kinase_pred_CS"/>
</dbReference>
<keyword evidence="7 17" id="KW-0067">ATP-binding</keyword>
<comment type="similarity">
    <text evidence="18">Belongs to the NnrE/AIBP family.</text>
</comment>
<evidence type="ECO:0000256" key="6">
    <source>
        <dbReference type="ARBA" id="ARBA00022741"/>
    </source>
</evidence>
<evidence type="ECO:0000256" key="1">
    <source>
        <dbReference type="ARBA" id="ARBA00000013"/>
    </source>
</evidence>
<dbReference type="HAMAP" id="MF_01966">
    <property type="entry name" value="NADHX_epimerase"/>
    <property type="match status" value="1"/>
</dbReference>
<dbReference type="PROSITE" id="PS51383">
    <property type="entry name" value="YJEF_C_3"/>
    <property type="match status" value="1"/>
</dbReference>
<keyword evidence="5 18" id="KW-0479">Metal-binding</keyword>
<dbReference type="CDD" id="cd01171">
    <property type="entry name" value="YXKO-related"/>
    <property type="match status" value="1"/>
</dbReference>
<evidence type="ECO:0000256" key="9">
    <source>
        <dbReference type="ARBA" id="ARBA00022958"/>
    </source>
</evidence>
<evidence type="ECO:0000256" key="14">
    <source>
        <dbReference type="ARBA" id="ARBA00025153"/>
    </source>
</evidence>
<evidence type="ECO:0000256" key="19">
    <source>
        <dbReference type="PIRNR" id="PIRNR017184"/>
    </source>
</evidence>
<dbReference type="NCBIfam" id="TIGR00197">
    <property type="entry name" value="yjeF_nterm"/>
    <property type="match status" value="1"/>
</dbReference>
<dbReference type="EMBL" id="JACYTR010000031">
    <property type="protein sequence ID" value="MBD8526796.1"/>
    <property type="molecule type" value="Genomic_DNA"/>
</dbReference>
<evidence type="ECO:0000256" key="10">
    <source>
        <dbReference type="ARBA" id="ARBA00023027"/>
    </source>
</evidence>
<comment type="cofactor">
    <cofactor evidence="17">
        <name>Mg(2+)</name>
        <dbReference type="ChEBI" id="CHEBI:18420"/>
    </cofactor>
</comment>
<evidence type="ECO:0000256" key="15">
    <source>
        <dbReference type="ARBA" id="ARBA00048238"/>
    </source>
</evidence>
<accession>A0AAW3ZRB8</accession>
<keyword evidence="6 17" id="KW-0547">Nucleotide-binding</keyword>
<feature type="binding site" evidence="18">
    <location>
        <position position="121"/>
    </location>
    <ligand>
        <name>K(+)</name>
        <dbReference type="ChEBI" id="CHEBI:29103"/>
    </ligand>
</feature>
<name>A0AAW3ZRB8_9GAMM</name>
<dbReference type="Pfam" id="PF03853">
    <property type="entry name" value="YjeF_N"/>
    <property type="match status" value="1"/>
</dbReference>
<dbReference type="GO" id="GO:0005524">
    <property type="term" value="F:ATP binding"/>
    <property type="evidence" value="ECO:0007669"/>
    <property type="project" value="UniProtKB-UniRule"/>
</dbReference>
<evidence type="ECO:0000256" key="16">
    <source>
        <dbReference type="ARBA" id="ARBA00049209"/>
    </source>
</evidence>
<feature type="binding site" evidence="18">
    <location>
        <begin position="125"/>
        <end position="131"/>
    </location>
    <ligand>
        <name>(6S)-NADPHX</name>
        <dbReference type="ChEBI" id="CHEBI:64076"/>
    </ligand>
</feature>
<keyword evidence="9 18" id="KW-0630">Potassium</keyword>
<dbReference type="HAMAP" id="MF_01965">
    <property type="entry name" value="NADHX_dehydratase"/>
    <property type="match status" value="1"/>
</dbReference>
<dbReference type="EC" id="5.1.99.6" evidence="19"/>
<keyword evidence="12 17" id="KW-0456">Lyase</keyword>
<evidence type="ECO:0000256" key="12">
    <source>
        <dbReference type="ARBA" id="ARBA00023239"/>
    </source>
</evidence>
<comment type="caution">
    <text evidence="18">Lacks conserved residue(s) required for the propagation of feature annotation.</text>
</comment>
<dbReference type="PIRSF" id="PIRSF017184">
    <property type="entry name" value="Nnr"/>
    <property type="match status" value="1"/>
</dbReference>
<dbReference type="InterPro" id="IPR036652">
    <property type="entry name" value="YjeF_N_dom_sf"/>
</dbReference>
<protein>
    <recommendedName>
        <fullName evidence="19">Bifunctional NAD(P)H-hydrate repair enzyme</fullName>
    </recommendedName>
    <alternativeName>
        <fullName evidence="19">Nicotinamide nucleotide repair protein</fullName>
    </alternativeName>
    <domain>
        <recommendedName>
            <fullName evidence="19">ADP-dependent (S)-NAD(P)H-hydrate dehydratase</fullName>
            <ecNumber evidence="19">4.2.1.136</ecNumber>
        </recommendedName>
        <alternativeName>
            <fullName evidence="19">ADP-dependent NAD(P)HX dehydratase</fullName>
        </alternativeName>
    </domain>
    <domain>
        <recommendedName>
            <fullName evidence="19">NAD(P)H-hydrate epimerase</fullName>
            <ecNumber evidence="19">5.1.99.6</ecNumber>
        </recommendedName>
    </domain>
</protein>
<comment type="similarity">
    <text evidence="3 19">In the N-terminal section; belongs to the NnrE/AIBP family.</text>
</comment>
<feature type="binding site" evidence="18">
    <location>
        <position position="154"/>
    </location>
    <ligand>
        <name>(6S)-NADPHX</name>
        <dbReference type="ChEBI" id="CHEBI:64076"/>
    </ligand>
</feature>
<evidence type="ECO:0000259" key="21">
    <source>
        <dbReference type="PROSITE" id="PS51385"/>
    </source>
</evidence>
<feature type="binding site" evidence="17">
    <location>
        <position position="364"/>
    </location>
    <ligand>
        <name>(6S)-NADPHX</name>
        <dbReference type="ChEBI" id="CHEBI:64076"/>
    </ligand>
</feature>
<comment type="subunit">
    <text evidence="17">Homotetramer.</text>
</comment>
<evidence type="ECO:0000256" key="18">
    <source>
        <dbReference type="HAMAP-Rule" id="MF_01966"/>
    </source>
</evidence>
<evidence type="ECO:0000256" key="11">
    <source>
        <dbReference type="ARBA" id="ARBA00023235"/>
    </source>
</evidence>
<feature type="domain" description="YjeF C-terminal" evidence="20">
    <location>
        <begin position="221"/>
        <end position="492"/>
    </location>
</feature>
<dbReference type="PANTHER" id="PTHR12592:SF0">
    <property type="entry name" value="ATP-DEPENDENT (S)-NAD(P)H-HYDRATE DEHYDRATASE"/>
    <property type="match status" value="1"/>
</dbReference>
<evidence type="ECO:0000256" key="7">
    <source>
        <dbReference type="ARBA" id="ARBA00022840"/>
    </source>
</evidence>
<evidence type="ECO:0000313" key="23">
    <source>
        <dbReference type="Proteomes" id="UP000613768"/>
    </source>
</evidence>
<feature type="binding site" evidence="18">
    <location>
        <begin position="59"/>
        <end position="63"/>
    </location>
    <ligand>
        <name>(6S)-NADPHX</name>
        <dbReference type="ChEBI" id="CHEBI:64076"/>
    </ligand>
</feature>
<dbReference type="GO" id="GO:0046872">
    <property type="term" value="F:metal ion binding"/>
    <property type="evidence" value="ECO:0007669"/>
    <property type="project" value="UniProtKB-UniRule"/>
</dbReference>
<evidence type="ECO:0000256" key="4">
    <source>
        <dbReference type="ARBA" id="ARBA00009524"/>
    </source>
</evidence>
<feature type="binding site" evidence="17">
    <location>
        <position position="256"/>
    </location>
    <ligand>
        <name>(6S)-NADPHX</name>
        <dbReference type="ChEBI" id="CHEBI:64076"/>
    </ligand>
</feature>
<comment type="similarity">
    <text evidence="4 19">In the C-terminal section; belongs to the NnrD/CARKD family.</text>
</comment>
<comment type="function">
    <text evidence="18">Catalyzes the epimerization of the S- and R-forms of NAD(P)HX, a damaged form of NAD(P)H that is a result of enzymatic or heat-dependent hydration. This is a prerequisite for the S-specific NAD(P)H-hydrate dehydratase to allow the repair of both epimers of NAD(P)HX.</text>
</comment>
<comment type="catalytic activity">
    <reaction evidence="16 17 19">
        <text>(6S)-NADPHX + ADP = AMP + phosphate + NADPH + H(+)</text>
        <dbReference type="Rhea" id="RHEA:32235"/>
        <dbReference type="ChEBI" id="CHEBI:15378"/>
        <dbReference type="ChEBI" id="CHEBI:43474"/>
        <dbReference type="ChEBI" id="CHEBI:57783"/>
        <dbReference type="ChEBI" id="CHEBI:64076"/>
        <dbReference type="ChEBI" id="CHEBI:456215"/>
        <dbReference type="ChEBI" id="CHEBI:456216"/>
        <dbReference type="EC" id="4.2.1.136"/>
    </reaction>
</comment>
<gene>
    <name evidence="17" type="primary">nnrD</name>
    <name evidence="18" type="synonym">nnrE</name>
    <name evidence="22" type="ORF">IFO71_13725</name>
</gene>
<dbReference type="InterPro" id="IPR029056">
    <property type="entry name" value="Ribokinase-like"/>
</dbReference>
<comment type="catalytic activity">
    <reaction evidence="2 18 19">
        <text>(6R)-NADPHX = (6S)-NADPHX</text>
        <dbReference type="Rhea" id="RHEA:32227"/>
        <dbReference type="ChEBI" id="CHEBI:64076"/>
        <dbReference type="ChEBI" id="CHEBI:64077"/>
        <dbReference type="EC" id="5.1.99.6"/>
    </reaction>
</comment>
<keyword evidence="10 17" id="KW-0520">NAD</keyword>
<dbReference type="Gene3D" id="3.40.1190.20">
    <property type="match status" value="1"/>
</dbReference>
<dbReference type="InterPro" id="IPR004443">
    <property type="entry name" value="YjeF_N_dom"/>
</dbReference>
<evidence type="ECO:0000259" key="20">
    <source>
        <dbReference type="PROSITE" id="PS51383"/>
    </source>
</evidence>
<evidence type="ECO:0000256" key="2">
    <source>
        <dbReference type="ARBA" id="ARBA00000909"/>
    </source>
</evidence>
<evidence type="ECO:0000256" key="8">
    <source>
        <dbReference type="ARBA" id="ARBA00022857"/>
    </source>
</evidence>
<evidence type="ECO:0000256" key="5">
    <source>
        <dbReference type="ARBA" id="ARBA00022723"/>
    </source>
</evidence>
<feature type="domain" description="YjeF N-terminal" evidence="21">
    <location>
        <begin position="12"/>
        <end position="211"/>
    </location>
</feature>
<feature type="binding site" evidence="18">
    <location>
        <position position="157"/>
    </location>
    <ligand>
        <name>K(+)</name>
        <dbReference type="ChEBI" id="CHEBI:29103"/>
    </ligand>
</feature>
<dbReference type="PROSITE" id="PS01050">
    <property type="entry name" value="YJEF_C_2"/>
    <property type="match status" value="1"/>
</dbReference>
<feature type="binding site" evidence="17">
    <location>
        <begin position="401"/>
        <end position="405"/>
    </location>
    <ligand>
        <name>AMP</name>
        <dbReference type="ChEBI" id="CHEBI:456215"/>
    </ligand>
</feature>
<comment type="cofactor">
    <cofactor evidence="18 19">
        <name>K(+)</name>
        <dbReference type="ChEBI" id="CHEBI:29103"/>
    </cofactor>
    <text evidence="18 19">Binds 1 potassium ion per subunit.</text>
</comment>
<dbReference type="PROSITE" id="PS51385">
    <property type="entry name" value="YJEF_N"/>
    <property type="match status" value="1"/>
</dbReference>
<dbReference type="AlphaFoldDB" id="A0AAW3ZRB8"/>
<comment type="function">
    <text evidence="14 19">Bifunctional enzyme that catalyzes the epimerization of the S- and R-forms of NAD(P)HX and the dehydration of the S-form of NAD(P)HX at the expense of ADP, which is converted to AMP. This allows the repair of both epimers of NAD(P)HX, a damaged form of NAD(P)H that is a result of enzymatic or heat-dependent hydration.</text>
</comment>
<dbReference type="GO" id="GO:0052855">
    <property type="term" value="F:ADP-dependent NAD(P)H-hydrate dehydratase activity"/>
    <property type="evidence" value="ECO:0007669"/>
    <property type="project" value="UniProtKB-UniRule"/>
</dbReference>
<feature type="binding site" evidence="18">
    <location>
        <position position="60"/>
    </location>
    <ligand>
        <name>K(+)</name>
        <dbReference type="ChEBI" id="CHEBI:29103"/>
    </ligand>
</feature>
<dbReference type="RefSeq" id="WP_192030215.1">
    <property type="nucleotide sequence ID" value="NZ_JACYTR010000031.1"/>
</dbReference>
<keyword evidence="8 17" id="KW-0521">NADP</keyword>
<comment type="function">
    <text evidence="17">Catalyzes the dehydration of the S-form of NAD(P)HX at the expense of ADP, which is converted to AMP. Together with NAD(P)HX epimerase, which catalyzes the epimerization of the S- and R-forms, the enzyme allows the repair of both epimers of NAD(P)HX, a damaged form of NAD(P)H that is a result of enzymatic or heat-dependent hydration.</text>
</comment>
<dbReference type="SUPFAM" id="SSF53613">
    <property type="entry name" value="Ribokinase-like"/>
    <property type="match status" value="1"/>
</dbReference>
<organism evidence="22 23">
    <name type="scientific">Pseudomarimonas arenosa</name>
    <dbReference type="NCBI Taxonomy" id="2774145"/>
    <lineage>
        <taxon>Bacteria</taxon>
        <taxon>Pseudomonadati</taxon>
        <taxon>Pseudomonadota</taxon>
        <taxon>Gammaproteobacteria</taxon>
        <taxon>Lysobacterales</taxon>
        <taxon>Lysobacteraceae</taxon>
        <taxon>Pseudomarimonas</taxon>
    </lineage>
</organism>
<dbReference type="InterPro" id="IPR000631">
    <property type="entry name" value="CARKD"/>
</dbReference>
<comment type="caution">
    <text evidence="22">The sequence shown here is derived from an EMBL/GenBank/DDBJ whole genome shotgun (WGS) entry which is preliminary data.</text>
</comment>
<feature type="binding site" evidence="17">
    <location>
        <position position="318"/>
    </location>
    <ligand>
        <name>(6S)-NADPHX</name>
        <dbReference type="ChEBI" id="CHEBI:64076"/>
    </ligand>
</feature>
<dbReference type="Gene3D" id="3.40.50.10260">
    <property type="entry name" value="YjeF N-terminal domain"/>
    <property type="match status" value="1"/>
</dbReference>
<dbReference type="Proteomes" id="UP000613768">
    <property type="component" value="Unassembled WGS sequence"/>
</dbReference>
<evidence type="ECO:0000313" key="22">
    <source>
        <dbReference type="EMBL" id="MBD8526796.1"/>
    </source>
</evidence>
<keyword evidence="23" id="KW-1185">Reference proteome</keyword>
<dbReference type="GO" id="GO:0110051">
    <property type="term" value="P:metabolite repair"/>
    <property type="evidence" value="ECO:0007669"/>
    <property type="project" value="TreeGrafter"/>
</dbReference>
<sequence>MQDHPLYRSDSVRELDRLTIASGVAAIELMRRAGWAAFNWLQRRYPEARRICVLCGPGNNGGDGYVVARLAREAGLEVQLAALAEPRSDEARAVAAEWQRIGGSSRSRLPDDLDRADLIVDALFGIGIQSALREPAASWVRAVNDSGRPVLALDVPSGLDADRGCAVGAAVQADSTISFVGRKQGLYTGRGRALAGERQFDDLGAGSAAQSGISASAIAIDRRSLSAALPKRADDAHKGAAGHVLALGGDLGMGGAIRLAAEAALRCGAGLVSVATRPEHVGALLAGRPECMAHAVPEHEVPPADLLARATVLAIGPGLGRGGWGLSMLEAGLSAGKPSVLDADALWHVAQGARPPKRAVITPHPGEAARLLECSVEDIQSDRFAALRLLAERFRCVVLLKGNGSLIADGSTQDPTPSYVVDAGNPGLAVGGSGDVLTGVIAALLAQGLAPLQAARIGALLHATAGDVAAEQGQRGLLPSDLMSPLRQLINA</sequence>
<dbReference type="GO" id="GO:0052856">
    <property type="term" value="F:NAD(P)HX epimerase activity"/>
    <property type="evidence" value="ECO:0007669"/>
    <property type="project" value="UniProtKB-UniRule"/>
</dbReference>
<dbReference type="PANTHER" id="PTHR12592">
    <property type="entry name" value="ATP-DEPENDENT (S)-NAD(P)H-HYDRATE DEHYDRATASE FAMILY MEMBER"/>
    <property type="match status" value="1"/>
</dbReference>
<comment type="similarity">
    <text evidence="17">Belongs to the NnrD/CARKD family.</text>
</comment>
<feature type="binding site" evidence="17">
    <location>
        <position position="435"/>
    </location>
    <ligand>
        <name>(6S)-NADPHX</name>
        <dbReference type="ChEBI" id="CHEBI:64076"/>
    </ligand>
</feature>
<proteinExistence type="inferred from homology"/>